<dbReference type="GO" id="GO:0016757">
    <property type="term" value="F:glycosyltransferase activity"/>
    <property type="evidence" value="ECO:0007669"/>
    <property type="project" value="InterPro"/>
</dbReference>
<dbReference type="CDD" id="cd22189">
    <property type="entry name" value="PGAP4-like_fungal"/>
    <property type="match status" value="1"/>
</dbReference>
<dbReference type="AlphaFoldDB" id="A0A2C5XSD6"/>
<proteinExistence type="predicted"/>
<name>A0A2C5XSD6_9HYPO</name>
<feature type="transmembrane region" description="Helical" evidence="1">
    <location>
        <begin position="288"/>
        <end position="309"/>
    </location>
</feature>
<dbReference type="PANTHER" id="PTHR31410">
    <property type="entry name" value="TRANSMEMBRANE PROTEIN 246"/>
    <property type="match status" value="1"/>
</dbReference>
<keyword evidence="1" id="KW-0472">Membrane</keyword>
<organism evidence="2 3">
    <name type="scientific">Ophiocordyceps australis</name>
    <dbReference type="NCBI Taxonomy" id="1399860"/>
    <lineage>
        <taxon>Eukaryota</taxon>
        <taxon>Fungi</taxon>
        <taxon>Dikarya</taxon>
        <taxon>Ascomycota</taxon>
        <taxon>Pezizomycotina</taxon>
        <taxon>Sordariomycetes</taxon>
        <taxon>Hypocreomycetidae</taxon>
        <taxon>Hypocreales</taxon>
        <taxon>Ophiocordycipitaceae</taxon>
        <taxon>Ophiocordyceps</taxon>
    </lineage>
</organism>
<protein>
    <submittedName>
        <fullName evidence="2">Uncharacterized protein</fullName>
    </submittedName>
</protein>
<evidence type="ECO:0000313" key="2">
    <source>
        <dbReference type="EMBL" id="PHH59377.1"/>
    </source>
</evidence>
<dbReference type="GO" id="GO:0000139">
    <property type="term" value="C:Golgi membrane"/>
    <property type="evidence" value="ECO:0007669"/>
    <property type="project" value="InterPro"/>
</dbReference>
<gene>
    <name evidence="2" type="ORF">CDD81_3336</name>
</gene>
<accession>A0A2C5XSD6</accession>
<dbReference type="OrthoDB" id="2016523at2759"/>
<keyword evidence="1" id="KW-1133">Transmembrane helix</keyword>
<dbReference type="Proteomes" id="UP000226192">
    <property type="component" value="Unassembled WGS sequence"/>
</dbReference>
<reference evidence="2 3" key="1">
    <citation type="submission" date="2017-06" db="EMBL/GenBank/DDBJ databases">
        <title>Ant-infecting Ophiocordyceps genomes reveal a high diversity of potential behavioral manipulation genes and a possible major role for enterotoxins.</title>
        <authorList>
            <person name="De Bekker C."/>
            <person name="Evans H.C."/>
            <person name="Brachmann A."/>
            <person name="Hughes D.P."/>
        </authorList>
    </citation>
    <scope>NUCLEOTIDE SEQUENCE [LARGE SCALE GENOMIC DNA]</scope>
    <source>
        <strain evidence="2 3">Map64</strain>
    </source>
</reference>
<comment type="caution">
    <text evidence="2">The sequence shown here is derived from an EMBL/GenBank/DDBJ whole genome shotgun (WGS) entry which is preliminary data.</text>
</comment>
<dbReference type="GO" id="GO:0006506">
    <property type="term" value="P:GPI anchor biosynthetic process"/>
    <property type="evidence" value="ECO:0007669"/>
    <property type="project" value="InterPro"/>
</dbReference>
<sequence>MLLTRLNGGFWLVWLSLFIFCYFNSFDDPTSLFYDVGRAYEQRFSLERAKEARDYLEHLPNKVEQAGKKAKFLCIGVPSINRTSESFLGYTIATLADSIPPKDRASIHLVVLVADKSPQNHFAYSQLWLANIADEVLLYGHGQTSGSNNSIYRTIDRNVYKEGSGRGTGRVENMRLDHSVLVETCRNYGSPYFALIEDDIIAAPNWFAKLTKGLSHVEAQSKKTGKDWLYLRLFYSEIFMGWNSEEWLLYGQNIFLLYTVVLLAFLVSMLVRSRLKRKPIAKSIRCSALPLALIMCLWLPALIALYIVAGRVSMRRINPFAWSWHPAREMPNFGCCAQGLVFPQRHLEGVQALLRKPPYAFAGDQILEDYARDHSLAKWALEPSVLQHVGLKQSSAGDQRAEVWNFSFERQRMNTRET</sequence>
<evidence type="ECO:0000313" key="3">
    <source>
        <dbReference type="Proteomes" id="UP000226192"/>
    </source>
</evidence>
<evidence type="ECO:0000256" key="1">
    <source>
        <dbReference type="SAM" id="Phobius"/>
    </source>
</evidence>
<feature type="transmembrane region" description="Helical" evidence="1">
    <location>
        <begin position="247"/>
        <end position="267"/>
    </location>
</feature>
<keyword evidence="1" id="KW-0812">Transmembrane</keyword>
<dbReference type="PANTHER" id="PTHR31410:SF1">
    <property type="entry name" value="POST-GPI ATTACHMENT TO PROTEINS FACTOR 4"/>
    <property type="match status" value="1"/>
</dbReference>
<dbReference type="EMBL" id="NJET01000211">
    <property type="protein sequence ID" value="PHH59377.1"/>
    <property type="molecule type" value="Genomic_DNA"/>
</dbReference>
<keyword evidence="3" id="KW-1185">Reference proteome</keyword>
<dbReference type="InterPro" id="IPR029675">
    <property type="entry name" value="PGAP4"/>
</dbReference>